<dbReference type="PANTHER" id="PTHR43792">
    <property type="entry name" value="GNAT FAMILY, PUTATIVE (AFU_ORTHOLOGUE AFUA_3G00765)-RELATED-RELATED"/>
    <property type="match status" value="1"/>
</dbReference>
<dbReference type="Proteomes" id="UP000011717">
    <property type="component" value="Unassembled WGS sequence"/>
</dbReference>
<comment type="caution">
    <text evidence="2">The sequence shown here is derived from an EMBL/GenBank/DDBJ whole genome shotgun (WGS) entry which is preliminary data.</text>
</comment>
<organism evidence="2 3">
    <name type="scientific">Pacificimonas flava</name>
    <dbReference type="NCBI Taxonomy" id="1234595"/>
    <lineage>
        <taxon>Bacteria</taxon>
        <taxon>Pseudomonadati</taxon>
        <taxon>Pseudomonadota</taxon>
        <taxon>Alphaproteobacteria</taxon>
        <taxon>Sphingomonadales</taxon>
        <taxon>Sphingosinicellaceae</taxon>
        <taxon>Pacificimonas</taxon>
    </lineage>
</organism>
<name>M2U223_9SPHN</name>
<dbReference type="GO" id="GO:0016747">
    <property type="term" value="F:acyltransferase activity, transferring groups other than amino-acyl groups"/>
    <property type="evidence" value="ECO:0007669"/>
    <property type="project" value="InterPro"/>
</dbReference>
<dbReference type="PANTHER" id="PTHR43792:SF16">
    <property type="entry name" value="N-ACETYLTRANSFERASE DOMAIN-CONTAINING PROTEIN"/>
    <property type="match status" value="1"/>
</dbReference>
<dbReference type="InterPro" id="IPR000182">
    <property type="entry name" value="GNAT_dom"/>
</dbReference>
<keyword evidence="3" id="KW-1185">Reference proteome</keyword>
<dbReference type="RefSeq" id="WP_008603471.1">
    <property type="nucleotide sequence ID" value="NZ_AMRV01000010.1"/>
</dbReference>
<evidence type="ECO:0000313" key="3">
    <source>
        <dbReference type="Proteomes" id="UP000011717"/>
    </source>
</evidence>
<dbReference type="SUPFAM" id="SSF55729">
    <property type="entry name" value="Acyl-CoA N-acyltransferases (Nat)"/>
    <property type="match status" value="1"/>
</dbReference>
<reference evidence="2 3" key="1">
    <citation type="journal article" date="2013" name="Genome Announc.">
        <title>Draft Genome Sequence of Strain JLT2015T, Belonging to the Family Sphingomonadaceae of the Alphaproteobacteria.</title>
        <authorList>
            <person name="Tang K."/>
            <person name="Liu K."/>
            <person name="Li S."/>
            <person name="Jiao N."/>
        </authorList>
    </citation>
    <scope>NUCLEOTIDE SEQUENCE [LARGE SCALE GENOMIC DNA]</scope>
    <source>
        <strain evidence="2 3">JLT2015</strain>
    </source>
</reference>
<evidence type="ECO:0000259" key="1">
    <source>
        <dbReference type="PROSITE" id="PS51186"/>
    </source>
</evidence>
<feature type="domain" description="N-acetyltransferase" evidence="1">
    <location>
        <begin position="12"/>
        <end position="171"/>
    </location>
</feature>
<sequence length="171" mass="18851">MNEIPVIETPRLRLRPATSDDFPALADMWGDERTVRFIGGAVRPPADVWMRMLAGAGMWHILGYGYWLIEHEGRLAGQGGFADFHRPSDPPLTAPEAGWAFAPYAWGQGFATEALAAMLSWADAHLSAPVTCCLIDRENGASARVAEKCGYGFERMIDLSGPTRLFTRARR</sequence>
<dbReference type="EMBL" id="AMRV01000010">
    <property type="protein sequence ID" value="EMD82047.1"/>
    <property type="molecule type" value="Genomic_DNA"/>
</dbReference>
<accession>M2U223</accession>
<dbReference type="InterPro" id="IPR051531">
    <property type="entry name" value="N-acetyltransferase"/>
</dbReference>
<evidence type="ECO:0000313" key="2">
    <source>
        <dbReference type="EMBL" id="EMD82047.1"/>
    </source>
</evidence>
<proteinExistence type="predicted"/>
<dbReference type="PROSITE" id="PS51186">
    <property type="entry name" value="GNAT"/>
    <property type="match status" value="1"/>
</dbReference>
<protein>
    <submittedName>
        <fullName evidence="2">GCN5-related N-acetyltransferase</fullName>
    </submittedName>
</protein>
<keyword evidence="2" id="KW-0808">Transferase</keyword>
<dbReference type="AlphaFoldDB" id="M2U223"/>
<dbReference type="InterPro" id="IPR016181">
    <property type="entry name" value="Acyl_CoA_acyltransferase"/>
</dbReference>
<gene>
    <name evidence="2" type="ORF">C725_2535</name>
</gene>
<dbReference type="Pfam" id="PF13302">
    <property type="entry name" value="Acetyltransf_3"/>
    <property type="match status" value="1"/>
</dbReference>
<dbReference type="Gene3D" id="3.40.630.30">
    <property type="match status" value="1"/>
</dbReference>